<accession>A0ABN8ZIU9</accession>
<organism evidence="2 3">
    <name type="scientific">Rangifer tarandus platyrhynchus</name>
    <name type="common">Svalbard reindeer</name>
    <dbReference type="NCBI Taxonomy" id="3082113"/>
    <lineage>
        <taxon>Eukaryota</taxon>
        <taxon>Metazoa</taxon>
        <taxon>Chordata</taxon>
        <taxon>Craniata</taxon>
        <taxon>Vertebrata</taxon>
        <taxon>Euteleostomi</taxon>
        <taxon>Mammalia</taxon>
        <taxon>Eutheria</taxon>
        <taxon>Laurasiatheria</taxon>
        <taxon>Artiodactyla</taxon>
        <taxon>Ruminantia</taxon>
        <taxon>Pecora</taxon>
        <taxon>Cervidae</taxon>
        <taxon>Odocoileinae</taxon>
        <taxon>Rangifer</taxon>
    </lineage>
</organism>
<keyword evidence="3" id="KW-1185">Reference proteome</keyword>
<gene>
    <name evidence="2" type="ORF">MRATA1EN1_LOCUS22732</name>
</gene>
<reference evidence="2" key="1">
    <citation type="submission" date="2023-04" db="EMBL/GenBank/DDBJ databases">
        <authorList>
            <consortium name="ELIXIR-Norway"/>
        </authorList>
    </citation>
    <scope>NUCLEOTIDE SEQUENCE [LARGE SCALE GENOMIC DNA]</scope>
</reference>
<protein>
    <submittedName>
        <fullName evidence="2">Uncharacterized protein</fullName>
    </submittedName>
</protein>
<evidence type="ECO:0000313" key="3">
    <source>
        <dbReference type="Proteomes" id="UP001176941"/>
    </source>
</evidence>
<proteinExistence type="predicted"/>
<evidence type="ECO:0000313" key="2">
    <source>
        <dbReference type="EMBL" id="CAI9173770.1"/>
    </source>
</evidence>
<feature type="region of interest" description="Disordered" evidence="1">
    <location>
        <begin position="13"/>
        <end position="35"/>
    </location>
</feature>
<dbReference type="EMBL" id="OX460345">
    <property type="protein sequence ID" value="CAI9173770.1"/>
    <property type="molecule type" value="Genomic_DNA"/>
</dbReference>
<sequence>MWYSGCKGLVQGTSPSHLPRGHLPGPSGALAGSPLLPRGRQEVERVKVQGGKTDERQGMFESSKTPSESGLFPVYGLDSSLRASALKLLFWVLPDSAQTLLLTFLGPLAGLDYNLNRRAVTNRIRCAAEGDIWSTAVGSGLKAGMAWGQVSAAVTETSTIHWKERKGNLNVNC</sequence>
<name>A0ABN8ZIU9_RANTA</name>
<evidence type="ECO:0000256" key="1">
    <source>
        <dbReference type="SAM" id="MobiDB-lite"/>
    </source>
</evidence>
<dbReference type="Proteomes" id="UP001176941">
    <property type="component" value="Chromosome 34"/>
</dbReference>